<accession>A0ABU5NF46</accession>
<protein>
    <submittedName>
        <fullName evidence="2">Type II toxin-antitoxin system VapC family toxin</fullName>
    </submittedName>
</protein>
<dbReference type="Pfam" id="PF01850">
    <property type="entry name" value="PIN"/>
    <property type="match status" value="1"/>
</dbReference>
<evidence type="ECO:0000259" key="1">
    <source>
        <dbReference type="Pfam" id="PF01850"/>
    </source>
</evidence>
<evidence type="ECO:0000313" key="3">
    <source>
        <dbReference type="Proteomes" id="UP001291687"/>
    </source>
</evidence>
<sequence>MANKIVFDSSALIMLFAKELGYESIRHHMKYAIISSVNIAEVYKYCIEVQNLTEDDCRNLIKLSGIKIIDFCEEQALITAKIIKQTKQYGLSLGDRGCIALAMFKNYPILTCDKIWQKVDLNVEFIMGR</sequence>
<dbReference type="InterPro" id="IPR002716">
    <property type="entry name" value="PIN_dom"/>
</dbReference>
<evidence type="ECO:0000313" key="2">
    <source>
        <dbReference type="EMBL" id="MEA0971759.1"/>
    </source>
</evidence>
<dbReference type="EMBL" id="JARJFB010000257">
    <property type="protein sequence ID" value="MEA0971759.1"/>
    <property type="molecule type" value="Genomic_DNA"/>
</dbReference>
<dbReference type="Gene3D" id="3.40.50.1010">
    <property type="entry name" value="5'-nuclease"/>
    <property type="match status" value="1"/>
</dbReference>
<organism evidence="2 3">
    <name type="scientific">Candidatus Megaera venefica</name>
    <dbReference type="NCBI Taxonomy" id="2055910"/>
    <lineage>
        <taxon>Bacteria</taxon>
        <taxon>Pseudomonadati</taxon>
        <taxon>Pseudomonadota</taxon>
        <taxon>Alphaproteobacteria</taxon>
        <taxon>Rickettsiales</taxon>
        <taxon>Rickettsiaceae</taxon>
        <taxon>Candidatus Megaera</taxon>
    </lineage>
</organism>
<keyword evidence="3" id="KW-1185">Reference proteome</keyword>
<dbReference type="SUPFAM" id="SSF88723">
    <property type="entry name" value="PIN domain-like"/>
    <property type="match status" value="1"/>
</dbReference>
<comment type="caution">
    <text evidence="2">The sequence shown here is derived from an EMBL/GenBank/DDBJ whole genome shotgun (WGS) entry which is preliminary data.</text>
</comment>
<dbReference type="InterPro" id="IPR029060">
    <property type="entry name" value="PIN-like_dom_sf"/>
</dbReference>
<gene>
    <name evidence="2" type="ORF">Megvenef_01746</name>
</gene>
<reference evidence="2 3" key="1">
    <citation type="submission" date="2023-03" db="EMBL/GenBank/DDBJ databases">
        <title>Host association and intracellularity evolved multiple times independently in the Rickettsiales.</title>
        <authorList>
            <person name="Castelli M."/>
            <person name="Nardi T."/>
            <person name="Gammuto L."/>
            <person name="Bellinzona G."/>
            <person name="Sabaneyeva E."/>
            <person name="Potekhin A."/>
            <person name="Serra V."/>
            <person name="Petroni G."/>
            <person name="Sassera D."/>
        </authorList>
    </citation>
    <scope>NUCLEOTIDE SEQUENCE [LARGE SCALE GENOMIC DNA]</scope>
    <source>
        <strain evidence="2 3">Sr 2-6</strain>
    </source>
</reference>
<proteinExistence type="predicted"/>
<name>A0ABU5NF46_9RICK</name>
<feature type="domain" description="PIN" evidence="1">
    <location>
        <begin position="5"/>
        <end position="120"/>
    </location>
</feature>
<dbReference type="CDD" id="cd18682">
    <property type="entry name" value="PIN_VapC-like"/>
    <property type="match status" value="1"/>
</dbReference>
<dbReference type="RefSeq" id="WP_322777681.1">
    <property type="nucleotide sequence ID" value="NZ_JARJFB010000257.1"/>
</dbReference>
<dbReference type="Proteomes" id="UP001291687">
    <property type="component" value="Unassembled WGS sequence"/>
</dbReference>